<dbReference type="Proteomes" id="UP000187283">
    <property type="component" value="Unassembled WGS sequence"/>
</dbReference>
<organism evidence="2 3">
    <name type="scientific">Smittium culicis</name>
    <dbReference type="NCBI Taxonomy" id="133412"/>
    <lineage>
        <taxon>Eukaryota</taxon>
        <taxon>Fungi</taxon>
        <taxon>Fungi incertae sedis</taxon>
        <taxon>Zoopagomycota</taxon>
        <taxon>Kickxellomycotina</taxon>
        <taxon>Harpellomycetes</taxon>
        <taxon>Harpellales</taxon>
        <taxon>Legeriomycetaceae</taxon>
        <taxon>Smittium</taxon>
    </lineage>
</organism>
<dbReference type="OrthoDB" id="5722141at2759"/>
<evidence type="ECO:0000313" key="2">
    <source>
        <dbReference type="EMBL" id="OMJ12096.1"/>
    </source>
</evidence>
<reference evidence="2 3" key="1">
    <citation type="submission" date="2017-01" db="EMBL/GenBank/DDBJ databases">
        <authorList>
            <person name="Mah S.A."/>
            <person name="Swanson W.J."/>
            <person name="Moy G.W."/>
            <person name="Vacquier V.D."/>
        </authorList>
    </citation>
    <scope>NUCLEOTIDE SEQUENCE [LARGE SCALE GENOMIC DNA]</scope>
    <source>
        <strain evidence="2 3">GSMNP</strain>
    </source>
</reference>
<evidence type="ECO:0000313" key="3">
    <source>
        <dbReference type="Proteomes" id="UP000187283"/>
    </source>
</evidence>
<dbReference type="EMBL" id="LSSN01004139">
    <property type="protein sequence ID" value="OMJ12096.1"/>
    <property type="molecule type" value="Genomic_DNA"/>
</dbReference>
<evidence type="ECO:0000256" key="1">
    <source>
        <dbReference type="SAM" id="MobiDB-lite"/>
    </source>
</evidence>
<feature type="compositionally biased region" description="Basic and acidic residues" evidence="1">
    <location>
        <begin position="170"/>
        <end position="200"/>
    </location>
</feature>
<keyword evidence="3" id="KW-1185">Reference proteome</keyword>
<name>A0A1R1XBV8_9FUNG</name>
<accession>A0A1R1XBV8</accession>
<proteinExistence type="predicted"/>
<dbReference type="AlphaFoldDB" id="A0A1R1XBV8"/>
<feature type="compositionally biased region" description="Polar residues" evidence="1">
    <location>
        <begin position="158"/>
        <end position="169"/>
    </location>
</feature>
<sequence length="292" mass="32082">MLLRGCSPRIFPINIPAGVGGNSPRKFVRTGVIRARKNIWPSRINIKQIYNGRIPLRRGYHVGRARARGYSRFSRGRGRGRVRVRVGRGRGRGRGRFGRGRGGLNRGIIRFEGGAIGNVILPHPPAVPVAENPAQAQVATENASIIDTSRLINESQVNPSVTNSDISTDLDSRDPFDGEMGKIEKDLSDEAKAEKTRKPEDYNSEKITIVETQVQTQLETEYQTENQTNFNTISNIVNLTETQVISAEAPVSNPDLLKAIPEGIPVNTPNANKVNLVETPTINPNLLKAIPV</sequence>
<gene>
    <name evidence="2" type="ORF">AYI70_g9315</name>
</gene>
<feature type="region of interest" description="Disordered" evidence="1">
    <location>
        <begin position="158"/>
        <end position="200"/>
    </location>
</feature>
<comment type="caution">
    <text evidence="2">The sequence shown here is derived from an EMBL/GenBank/DDBJ whole genome shotgun (WGS) entry which is preliminary data.</text>
</comment>
<protein>
    <submittedName>
        <fullName evidence="2">Uncharacterized protein</fullName>
    </submittedName>
</protein>